<organism evidence="1 2">
    <name type="scientific">Paenibacillus odorifer</name>
    <dbReference type="NCBI Taxonomy" id="189426"/>
    <lineage>
        <taxon>Bacteria</taxon>
        <taxon>Bacillati</taxon>
        <taxon>Bacillota</taxon>
        <taxon>Bacilli</taxon>
        <taxon>Bacillales</taxon>
        <taxon>Paenibacillaceae</taxon>
        <taxon>Paenibacillus</taxon>
    </lineage>
</organism>
<protein>
    <submittedName>
        <fullName evidence="1">Uncharacterized protein</fullName>
    </submittedName>
</protein>
<keyword evidence="2" id="KW-1185">Reference proteome</keyword>
<comment type="caution">
    <text evidence="1">The sequence shown here is derived from an EMBL/GenBank/DDBJ whole genome shotgun (WGS) entry which is preliminary data.</text>
</comment>
<sequence length="87" mass="10093">MDRGPEHTYETILKSTLHLFTMWLIGDINPLAPKWLCQGIAGYEVKQMPDEFIKNSTSEQIHNLVIPTFQELNSEGWDFETIRTRVA</sequence>
<dbReference type="EMBL" id="MPVP01000757">
    <property type="protein sequence ID" value="OMC90123.1"/>
    <property type="molecule type" value="Genomic_DNA"/>
</dbReference>
<evidence type="ECO:0000313" key="1">
    <source>
        <dbReference type="EMBL" id="OMC90123.1"/>
    </source>
</evidence>
<gene>
    <name evidence="1" type="ORF">BSO21_34645</name>
</gene>
<accession>A0ABX3GDW5</accession>
<evidence type="ECO:0000313" key="2">
    <source>
        <dbReference type="Proteomes" id="UP000187158"/>
    </source>
</evidence>
<name>A0ABX3GDW5_9BACL</name>
<reference evidence="1 2" key="1">
    <citation type="submission" date="2016-11" db="EMBL/GenBank/DDBJ databases">
        <title>Paenibacillus species isolates.</title>
        <authorList>
            <person name="Beno S.M."/>
        </authorList>
    </citation>
    <scope>NUCLEOTIDE SEQUENCE [LARGE SCALE GENOMIC DNA]</scope>
    <source>
        <strain evidence="1 2">FSL H7-0433</strain>
    </source>
</reference>
<proteinExistence type="predicted"/>
<dbReference type="Proteomes" id="UP000187158">
    <property type="component" value="Unassembled WGS sequence"/>
</dbReference>